<sequence>HQALMQYLADGPRSPDEMPTRSEMKIKLPLEWRER</sequence>
<feature type="compositionally biased region" description="Basic and acidic residues" evidence="1">
    <location>
        <begin position="13"/>
        <end position="22"/>
    </location>
</feature>
<protein>
    <submittedName>
        <fullName evidence="2">Uncharacterized protein</fullName>
    </submittedName>
</protein>
<comment type="caution">
    <text evidence="2">The sequence shown here is derived from an EMBL/GenBank/DDBJ whole genome shotgun (WGS) entry which is preliminary data.</text>
</comment>
<name>A0A0F9AMG9_9ZZZZ</name>
<evidence type="ECO:0000256" key="1">
    <source>
        <dbReference type="SAM" id="MobiDB-lite"/>
    </source>
</evidence>
<feature type="region of interest" description="Disordered" evidence="1">
    <location>
        <begin position="1"/>
        <end position="22"/>
    </location>
</feature>
<organism evidence="2">
    <name type="scientific">marine sediment metagenome</name>
    <dbReference type="NCBI Taxonomy" id="412755"/>
    <lineage>
        <taxon>unclassified sequences</taxon>
        <taxon>metagenomes</taxon>
        <taxon>ecological metagenomes</taxon>
    </lineage>
</organism>
<gene>
    <name evidence="2" type="ORF">LCGC14_2831150</name>
</gene>
<proteinExistence type="predicted"/>
<reference evidence="2" key="1">
    <citation type="journal article" date="2015" name="Nature">
        <title>Complex archaea that bridge the gap between prokaryotes and eukaryotes.</title>
        <authorList>
            <person name="Spang A."/>
            <person name="Saw J.H."/>
            <person name="Jorgensen S.L."/>
            <person name="Zaremba-Niedzwiedzka K."/>
            <person name="Martijn J."/>
            <person name="Lind A.E."/>
            <person name="van Eijk R."/>
            <person name="Schleper C."/>
            <person name="Guy L."/>
            <person name="Ettema T.J."/>
        </authorList>
    </citation>
    <scope>NUCLEOTIDE SEQUENCE</scope>
</reference>
<accession>A0A0F9AMG9</accession>
<dbReference type="AlphaFoldDB" id="A0A0F9AMG9"/>
<evidence type="ECO:0000313" key="2">
    <source>
        <dbReference type="EMBL" id="KKK79669.1"/>
    </source>
</evidence>
<dbReference type="EMBL" id="LAZR01053921">
    <property type="protein sequence ID" value="KKK79669.1"/>
    <property type="molecule type" value="Genomic_DNA"/>
</dbReference>
<feature type="non-terminal residue" evidence="2">
    <location>
        <position position="1"/>
    </location>
</feature>